<comment type="caution">
    <text evidence="3">The sequence shown here is derived from an EMBL/GenBank/DDBJ whole genome shotgun (WGS) entry which is preliminary data.</text>
</comment>
<dbReference type="RefSeq" id="WP_056936613.1">
    <property type="nucleotide sequence ID" value="NZ_AZFN01000002.1"/>
</dbReference>
<reference evidence="3 4" key="1">
    <citation type="journal article" date="2015" name="Genome Announc.">
        <title>Expanding the biotechnology potential of lactobacilli through comparative genomics of 213 strains and associated genera.</title>
        <authorList>
            <person name="Sun Z."/>
            <person name="Harris H.M."/>
            <person name="McCann A."/>
            <person name="Guo C."/>
            <person name="Argimon S."/>
            <person name="Zhang W."/>
            <person name="Yang X."/>
            <person name="Jeffery I.B."/>
            <person name="Cooney J.C."/>
            <person name="Kagawa T.F."/>
            <person name="Liu W."/>
            <person name="Song Y."/>
            <person name="Salvetti E."/>
            <person name="Wrobel A."/>
            <person name="Rasinkangas P."/>
            <person name="Parkhill J."/>
            <person name="Rea M.C."/>
            <person name="O'Sullivan O."/>
            <person name="Ritari J."/>
            <person name="Douillard F.P."/>
            <person name="Paul Ross R."/>
            <person name="Yang R."/>
            <person name="Briner A.E."/>
            <person name="Felis G.E."/>
            <person name="de Vos W.M."/>
            <person name="Barrangou R."/>
            <person name="Klaenhammer T.R."/>
            <person name="Caufield P.W."/>
            <person name="Cui Y."/>
            <person name="Zhang H."/>
            <person name="O'Toole P.W."/>
        </authorList>
    </citation>
    <scope>NUCLEOTIDE SEQUENCE [LARGE SCALE GENOMIC DNA]</scope>
    <source>
        <strain evidence="3 4">DSM 16045</strain>
    </source>
</reference>
<accession>A0A0R1VD34</accession>
<evidence type="ECO:0000259" key="2">
    <source>
        <dbReference type="SMART" id="SM00563"/>
    </source>
</evidence>
<feature type="region of interest" description="Disordered" evidence="1">
    <location>
        <begin position="284"/>
        <end position="303"/>
    </location>
</feature>
<proteinExistence type="predicted"/>
<evidence type="ECO:0000313" key="4">
    <source>
        <dbReference type="Proteomes" id="UP000051739"/>
    </source>
</evidence>
<keyword evidence="4" id="KW-1185">Reference proteome</keyword>
<evidence type="ECO:0000313" key="3">
    <source>
        <dbReference type="EMBL" id="KRM03406.1"/>
    </source>
</evidence>
<dbReference type="GO" id="GO:0016746">
    <property type="term" value="F:acyltransferase activity"/>
    <property type="evidence" value="ECO:0007669"/>
    <property type="project" value="UniProtKB-KW"/>
</dbReference>
<organism evidence="3 4">
    <name type="scientific">Limosilactobacillus gastricus DSM 16045</name>
    <dbReference type="NCBI Taxonomy" id="1423749"/>
    <lineage>
        <taxon>Bacteria</taxon>
        <taxon>Bacillati</taxon>
        <taxon>Bacillota</taxon>
        <taxon>Bacilli</taxon>
        <taxon>Lactobacillales</taxon>
        <taxon>Lactobacillaceae</taxon>
        <taxon>Limosilactobacillus</taxon>
    </lineage>
</organism>
<feature type="domain" description="Phospholipid/glycerol acyltransferase" evidence="2">
    <location>
        <begin position="90"/>
        <end position="210"/>
    </location>
</feature>
<protein>
    <submittedName>
        <fullName evidence="3">1-acyl-sn-glycerol-3-phosphate acyltransferase</fullName>
    </submittedName>
</protein>
<gene>
    <name evidence="3" type="ORF">FC60_GL000726</name>
</gene>
<dbReference type="EMBL" id="AZFN01000002">
    <property type="protein sequence ID" value="KRM03406.1"/>
    <property type="molecule type" value="Genomic_DNA"/>
</dbReference>
<dbReference type="Pfam" id="PF01553">
    <property type="entry name" value="Acyltransferase"/>
    <property type="match status" value="1"/>
</dbReference>
<dbReference type="SUPFAM" id="SSF69593">
    <property type="entry name" value="Glycerol-3-phosphate (1)-acyltransferase"/>
    <property type="match status" value="1"/>
</dbReference>
<dbReference type="CDD" id="cd07989">
    <property type="entry name" value="LPLAT_AGPAT-like"/>
    <property type="match status" value="1"/>
</dbReference>
<dbReference type="AlphaFoldDB" id="A0A0R1VD34"/>
<dbReference type="InterPro" id="IPR002123">
    <property type="entry name" value="Plipid/glycerol_acylTrfase"/>
</dbReference>
<dbReference type="PATRIC" id="fig|1423749.3.peg.730"/>
<evidence type="ECO:0000256" key="1">
    <source>
        <dbReference type="SAM" id="MobiDB-lite"/>
    </source>
</evidence>
<dbReference type="Proteomes" id="UP000051739">
    <property type="component" value="Unassembled WGS sequence"/>
</dbReference>
<keyword evidence="3" id="KW-0808">Transferase</keyword>
<name>A0A0R1VD34_9LACO</name>
<sequence length="303" mass="35388">MFESSYQVIENIHQAVLDQDFHAKVQDNDASLSSQESSDLIANYWKYKQTRRAKIRNHNVRKFMDRYAMKLVPAENIVGLEKITDLHTGAIVTSNHFSPLENLAVRSAVRYAGYQNLSIVSQETNLMAAYPLHFIFWNYDLIPIASQGGGMEYMGRELPHRLETTLSQGNPILIYPEQEMWYNYRKPRPLQRGAYYYAARFNVPIISLFVEIIQDDELSNDDFYKTHYRVHVLEPIFPDPDQSIKANSVRMQELDYQQKCQAYEKAYHRPLSYRWEDTDIAGLRPRHQSDISTPVPEPDRSLS</sequence>
<keyword evidence="3" id="KW-0012">Acyltransferase</keyword>
<dbReference type="SMART" id="SM00563">
    <property type="entry name" value="PlsC"/>
    <property type="match status" value="1"/>
</dbReference>